<comment type="cofactor">
    <cofactor evidence="1">
        <name>Mn(2+)</name>
        <dbReference type="ChEBI" id="CHEBI:29035"/>
    </cofactor>
</comment>
<dbReference type="GO" id="GO:0005524">
    <property type="term" value="F:ATP binding"/>
    <property type="evidence" value="ECO:0007669"/>
    <property type="project" value="UniProtKB-KW"/>
</dbReference>
<keyword evidence="11" id="KW-0460">Magnesium</keyword>
<dbReference type="PANTHER" id="PTHR23132:SF25">
    <property type="entry name" value="D-ALANINE--D-ALANINE LIGASE A"/>
    <property type="match status" value="1"/>
</dbReference>
<protein>
    <submittedName>
        <fullName evidence="18">Unannotated protein</fullName>
    </submittedName>
</protein>
<keyword evidence="8" id="KW-0479">Metal-binding</keyword>
<evidence type="ECO:0000256" key="5">
    <source>
        <dbReference type="ARBA" id="ARBA00010871"/>
    </source>
</evidence>
<gene>
    <name evidence="18" type="ORF">UFOPK3574_00610</name>
</gene>
<evidence type="ECO:0000256" key="10">
    <source>
        <dbReference type="ARBA" id="ARBA00022840"/>
    </source>
</evidence>
<comment type="pathway">
    <text evidence="4">Cell wall biogenesis; peptidoglycan biosynthesis.</text>
</comment>
<evidence type="ECO:0000256" key="16">
    <source>
        <dbReference type="ARBA" id="ARBA00060592"/>
    </source>
</evidence>
<dbReference type="NCBIfam" id="TIGR01205">
    <property type="entry name" value="D_ala_D_alaTIGR"/>
    <property type="match status" value="1"/>
</dbReference>
<keyword evidence="15" id="KW-0961">Cell wall biogenesis/degradation</keyword>
<evidence type="ECO:0000256" key="11">
    <source>
        <dbReference type="ARBA" id="ARBA00022842"/>
    </source>
</evidence>
<evidence type="ECO:0000256" key="13">
    <source>
        <dbReference type="ARBA" id="ARBA00022984"/>
    </source>
</evidence>
<dbReference type="HAMAP" id="MF_00047">
    <property type="entry name" value="Dala_Dala_lig"/>
    <property type="match status" value="1"/>
</dbReference>
<dbReference type="PROSITE" id="PS00844">
    <property type="entry name" value="DALA_DALA_LIGASE_2"/>
    <property type="match status" value="1"/>
</dbReference>
<name>A0A6J5Z8J0_9ZZZZ</name>
<dbReference type="FunFam" id="3.30.1490.20:FF:000007">
    <property type="entry name" value="D-alanine--D-alanine ligase"/>
    <property type="match status" value="1"/>
</dbReference>
<proteinExistence type="inferred from homology"/>
<dbReference type="Pfam" id="PF07478">
    <property type="entry name" value="Dala_Dala_lig_C"/>
    <property type="match status" value="1"/>
</dbReference>
<keyword evidence="14" id="KW-0464">Manganese</keyword>
<evidence type="ECO:0000256" key="6">
    <source>
        <dbReference type="ARBA" id="ARBA00022490"/>
    </source>
</evidence>
<organism evidence="18">
    <name type="scientific">freshwater metagenome</name>
    <dbReference type="NCBI Taxonomy" id="449393"/>
    <lineage>
        <taxon>unclassified sequences</taxon>
        <taxon>metagenomes</taxon>
        <taxon>ecological metagenomes</taxon>
    </lineage>
</organism>
<dbReference type="Gene3D" id="3.30.1490.20">
    <property type="entry name" value="ATP-grasp fold, A domain"/>
    <property type="match status" value="1"/>
</dbReference>
<keyword evidence="6" id="KW-0963">Cytoplasm</keyword>
<dbReference type="SUPFAM" id="SSF56059">
    <property type="entry name" value="Glutathione synthetase ATP-binding domain-like"/>
    <property type="match status" value="1"/>
</dbReference>
<keyword evidence="13" id="KW-0573">Peptidoglycan synthesis</keyword>
<feature type="domain" description="ATP-grasp" evidence="17">
    <location>
        <begin position="136"/>
        <end position="343"/>
    </location>
</feature>
<evidence type="ECO:0000256" key="7">
    <source>
        <dbReference type="ARBA" id="ARBA00022598"/>
    </source>
</evidence>
<dbReference type="FunFam" id="3.30.470.20:FF:000008">
    <property type="entry name" value="D-alanine--D-alanine ligase"/>
    <property type="match status" value="1"/>
</dbReference>
<comment type="cofactor">
    <cofactor evidence="2">
        <name>Mg(2+)</name>
        <dbReference type="ChEBI" id="CHEBI:18420"/>
    </cofactor>
</comment>
<keyword evidence="12" id="KW-0133">Cell shape</keyword>
<dbReference type="Pfam" id="PF01820">
    <property type="entry name" value="Dala_Dala_lig_N"/>
    <property type="match status" value="1"/>
</dbReference>
<dbReference type="InterPro" id="IPR013815">
    <property type="entry name" value="ATP_grasp_subdomain_1"/>
</dbReference>
<dbReference type="SUPFAM" id="SSF52440">
    <property type="entry name" value="PreATP-grasp domain"/>
    <property type="match status" value="1"/>
</dbReference>
<dbReference type="GO" id="GO:0009252">
    <property type="term" value="P:peptidoglycan biosynthetic process"/>
    <property type="evidence" value="ECO:0007669"/>
    <property type="project" value="UniProtKB-KW"/>
</dbReference>
<evidence type="ECO:0000256" key="15">
    <source>
        <dbReference type="ARBA" id="ARBA00023316"/>
    </source>
</evidence>
<dbReference type="NCBIfam" id="NF002378">
    <property type="entry name" value="PRK01372.1"/>
    <property type="match status" value="1"/>
</dbReference>
<comment type="pathway">
    <text evidence="16">Glycan biosynthesis.</text>
</comment>
<evidence type="ECO:0000256" key="2">
    <source>
        <dbReference type="ARBA" id="ARBA00001946"/>
    </source>
</evidence>
<comment type="similarity">
    <text evidence="5">Belongs to the D-alanine--D-alanine ligase family.</text>
</comment>
<evidence type="ECO:0000256" key="8">
    <source>
        <dbReference type="ARBA" id="ARBA00022723"/>
    </source>
</evidence>
<evidence type="ECO:0000256" key="4">
    <source>
        <dbReference type="ARBA" id="ARBA00004752"/>
    </source>
</evidence>
<dbReference type="AlphaFoldDB" id="A0A6J5Z8J0"/>
<keyword evidence="7" id="KW-0436">Ligase</keyword>
<evidence type="ECO:0000256" key="12">
    <source>
        <dbReference type="ARBA" id="ARBA00022960"/>
    </source>
</evidence>
<dbReference type="Gene3D" id="3.30.470.20">
    <property type="entry name" value="ATP-grasp fold, B domain"/>
    <property type="match status" value="1"/>
</dbReference>
<dbReference type="EMBL" id="CAESAF010000053">
    <property type="protein sequence ID" value="CAB4336770.1"/>
    <property type="molecule type" value="Genomic_DNA"/>
</dbReference>
<evidence type="ECO:0000256" key="3">
    <source>
        <dbReference type="ARBA" id="ARBA00004496"/>
    </source>
</evidence>
<dbReference type="InterPro" id="IPR011761">
    <property type="entry name" value="ATP-grasp"/>
</dbReference>
<dbReference type="Gene3D" id="3.40.50.20">
    <property type="match status" value="1"/>
</dbReference>
<dbReference type="GO" id="GO:0005829">
    <property type="term" value="C:cytosol"/>
    <property type="evidence" value="ECO:0007669"/>
    <property type="project" value="TreeGrafter"/>
</dbReference>
<dbReference type="PROSITE" id="PS00843">
    <property type="entry name" value="DALA_DALA_LIGASE_1"/>
    <property type="match status" value="1"/>
</dbReference>
<dbReference type="GO" id="GO:0046872">
    <property type="term" value="F:metal ion binding"/>
    <property type="evidence" value="ECO:0007669"/>
    <property type="project" value="UniProtKB-KW"/>
</dbReference>
<dbReference type="PANTHER" id="PTHR23132">
    <property type="entry name" value="D-ALANINE--D-ALANINE LIGASE"/>
    <property type="match status" value="1"/>
</dbReference>
<dbReference type="InterPro" id="IPR000291">
    <property type="entry name" value="D-Ala_lig_Van_CS"/>
</dbReference>
<dbReference type="GO" id="GO:0008360">
    <property type="term" value="P:regulation of cell shape"/>
    <property type="evidence" value="ECO:0007669"/>
    <property type="project" value="UniProtKB-KW"/>
</dbReference>
<dbReference type="InterPro" id="IPR016185">
    <property type="entry name" value="PreATP-grasp_dom_sf"/>
</dbReference>
<keyword evidence="9" id="KW-0547">Nucleotide-binding</keyword>
<accession>A0A6J5Z8J0</accession>
<comment type="subcellular location">
    <subcellularLocation>
        <location evidence="3">Cytoplasm</location>
    </subcellularLocation>
</comment>
<evidence type="ECO:0000256" key="9">
    <source>
        <dbReference type="ARBA" id="ARBA00022741"/>
    </source>
</evidence>
<evidence type="ECO:0000259" key="17">
    <source>
        <dbReference type="PROSITE" id="PS50975"/>
    </source>
</evidence>
<keyword evidence="10" id="KW-0067">ATP-binding</keyword>
<dbReference type="PROSITE" id="PS50975">
    <property type="entry name" value="ATP_GRASP"/>
    <property type="match status" value="1"/>
</dbReference>
<dbReference type="PIRSF" id="PIRSF039102">
    <property type="entry name" value="Ddl/VanB"/>
    <property type="match status" value="1"/>
</dbReference>
<evidence type="ECO:0000256" key="1">
    <source>
        <dbReference type="ARBA" id="ARBA00001936"/>
    </source>
</evidence>
<dbReference type="NCBIfam" id="NF002528">
    <property type="entry name" value="PRK01966.1-4"/>
    <property type="match status" value="1"/>
</dbReference>
<sequence length="355" mass="37755">MMQRVAIICGGRSSEHEISCISASGVLSAIDRSKYQPVLIGISKSGKWFLLPDNYSLALTDGVLPSIPEAGNSVSLSVDGFIAEGKNLAIDIAFPLLHGPYGEDGTIQGLLEIADIPYVGSGVLASAVAMDKSFAKPIFSAHGIKTAAGFVARQKEWHQNSAAIQKAADQLGYPVFVKPARGGSSRGTTKVKSAADFPGALAEAFKFDTKALVEQEIRGAEIECAVLEIDAQPKASLVGQIKIDSKYEFYDFEAKYLDGATSIELPAPIDQKISDDIREKAVDAFISLGCSGLARVDFFLTSNNEVIINELNTMPGFTATSVFPKMWAATGVAYTDVISHLLKSALTRNNGVLGN</sequence>
<reference evidence="18" key="1">
    <citation type="submission" date="2020-05" db="EMBL/GenBank/DDBJ databases">
        <authorList>
            <person name="Chiriac C."/>
            <person name="Salcher M."/>
            <person name="Ghai R."/>
            <person name="Kavagutti S V."/>
        </authorList>
    </citation>
    <scope>NUCLEOTIDE SEQUENCE</scope>
</reference>
<dbReference type="InterPro" id="IPR011095">
    <property type="entry name" value="Dala_Dala_lig_C"/>
</dbReference>
<dbReference type="GO" id="GO:0071555">
    <property type="term" value="P:cell wall organization"/>
    <property type="evidence" value="ECO:0007669"/>
    <property type="project" value="UniProtKB-KW"/>
</dbReference>
<evidence type="ECO:0000313" key="18">
    <source>
        <dbReference type="EMBL" id="CAB4336770.1"/>
    </source>
</evidence>
<dbReference type="InterPro" id="IPR011127">
    <property type="entry name" value="Dala_Dala_lig_N"/>
</dbReference>
<dbReference type="InterPro" id="IPR005905">
    <property type="entry name" value="D_ala_D_ala"/>
</dbReference>
<evidence type="ECO:0000256" key="14">
    <source>
        <dbReference type="ARBA" id="ARBA00023211"/>
    </source>
</evidence>
<dbReference type="GO" id="GO:0008716">
    <property type="term" value="F:D-alanine-D-alanine ligase activity"/>
    <property type="evidence" value="ECO:0007669"/>
    <property type="project" value="InterPro"/>
</dbReference>